<dbReference type="FunFam" id="3.40.30.10:FF:000027">
    <property type="entry name" value="protein disulfide-isomerase A2"/>
    <property type="match status" value="1"/>
</dbReference>
<dbReference type="InterPro" id="IPR017937">
    <property type="entry name" value="Thioredoxin_CS"/>
</dbReference>
<sequence>MIAFVLFRSTQLNTTQPAKPVVAILVSLKTITEIEENFDDVVKNTEFVLVEFYAPWCGHCKALAPEYAKAATQLKEEGSAIRLGKLDATVHGDVASKFETADNENAMAFLEVADGMDVVPFGMSTDDAFEKELGLKDGALKAHLMSEEIPKDWDKSPVKVLVGKNFDEIARDNTKNVLVEFYAPWCGHCKQLAPTWDKLGERYAGHENIVIAKMDATVNEVENVKVQSFPTIKFFPAGSNEVVDYTGDRTLEGFSKFLESSSKAEAEDAKEEAEDDESEGKHIEL</sequence>
<evidence type="ECO:0000259" key="12">
    <source>
        <dbReference type="PROSITE" id="PS51352"/>
    </source>
</evidence>
<evidence type="ECO:0000256" key="8">
    <source>
        <dbReference type="ARBA" id="ARBA00023235"/>
    </source>
</evidence>
<dbReference type="EC" id="5.3.4.1" evidence="3"/>
<dbReference type="PRINTS" id="PR00421">
    <property type="entry name" value="THIOREDOXIN"/>
</dbReference>
<dbReference type="NCBIfam" id="TIGR01126">
    <property type="entry name" value="pdi_dom"/>
    <property type="match status" value="1"/>
</dbReference>
<proteinExistence type="inferred from homology"/>
<keyword evidence="6" id="KW-0256">Endoplasmic reticulum</keyword>
<keyword evidence="4" id="KW-0732">Signal</keyword>
<dbReference type="Pfam" id="PF00085">
    <property type="entry name" value="Thioredoxin"/>
    <property type="match status" value="2"/>
</dbReference>
<dbReference type="CDD" id="cd02995">
    <property type="entry name" value="PDI_a_PDI_a'_C"/>
    <property type="match status" value="1"/>
</dbReference>
<dbReference type="PANTHER" id="PTHR18929:SF240">
    <property type="entry name" value="PROTEIN DISULFIDE-ISOMERASE"/>
    <property type="match status" value="1"/>
</dbReference>
<dbReference type="Proteomes" id="UP000887575">
    <property type="component" value="Unassembled WGS sequence"/>
</dbReference>
<evidence type="ECO:0000313" key="13">
    <source>
        <dbReference type="Proteomes" id="UP000887575"/>
    </source>
</evidence>
<keyword evidence="7" id="KW-1015">Disulfide bond</keyword>
<dbReference type="GO" id="GO:0034976">
    <property type="term" value="P:response to endoplasmic reticulum stress"/>
    <property type="evidence" value="ECO:0007669"/>
    <property type="project" value="TreeGrafter"/>
</dbReference>
<keyword evidence="13" id="KW-1185">Reference proteome</keyword>
<dbReference type="PROSITE" id="PS00194">
    <property type="entry name" value="THIOREDOXIN_1"/>
    <property type="match status" value="2"/>
</dbReference>
<dbReference type="InterPro" id="IPR013766">
    <property type="entry name" value="Thioredoxin_domain"/>
</dbReference>
<evidence type="ECO:0000256" key="1">
    <source>
        <dbReference type="ARBA" id="ARBA00001182"/>
    </source>
</evidence>
<dbReference type="Gene3D" id="3.40.30.10">
    <property type="entry name" value="Glutaredoxin"/>
    <property type="match status" value="2"/>
</dbReference>
<evidence type="ECO:0000313" key="14">
    <source>
        <dbReference type="WBParaSite" id="MBELARI_LOCUS4945"/>
    </source>
</evidence>
<dbReference type="InterPro" id="IPR005788">
    <property type="entry name" value="PDI_thioredoxin-like_dom"/>
</dbReference>
<evidence type="ECO:0000256" key="2">
    <source>
        <dbReference type="ARBA" id="ARBA00006347"/>
    </source>
</evidence>
<feature type="domain" description="Thioredoxin" evidence="12">
    <location>
        <begin position="12"/>
        <end position="115"/>
    </location>
</feature>
<keyword evidence="9" id="KW-0676">Redox-active center</keyword>
<feature type="domain" description="Thioredoxin" evidence="12">
    <location>
        <begin position="131"/>
        <end position="263"/>
    </location>
</feature>
<dbReference type="SUPFAM" id="SSF52833">
    <property type="entry name" value="Thioredoxin-like"/>
    <property type="match status" value="2"/>
</dbReference>
<name>A0AAF3FDG3_9BILA</name>
<evidence type="ECO:0000256" key="4">
    <source>
        <dbReference type="ARBA" id="ARBA00022729"/>
    </source>
</evidence>
<evidence type="ECO:0000256" key="5">
    <source>
        <dbReference type="ARBA" id="ARBA00022737"/>
    </source>
</evidence>
<dbReference type="InterPro" id="IPR036249">
    <property type="entry name" value="Thioredoxin-like_sf"/>
</dbReference>
<dbReference type="PROSITE" id="PS51352">
    <property type="entry name" value="THIOREDOXIN_2"/>
    <property type="match status" value="2"/>
</dbReference>
<feature type="compositionally biased region" description="Acidic residues" evidence="11">
    <location>
        <begin position="268"/>
        <end position="278"/>
    </location>
</feature>
<comment type="catalytic activity">
    <reaction evidence="1">
        <text>Catalyzes the rearrangement of -S-S- bonds in proteins.</text>
        <dbReference type="EC" id="5.3.4.1"/>
    </reaction>
</comment>
<evidence type="ECO:0000256" key="6">
    <source>
        <dbReference type="ARBA" id="ARBA00022824"/>
    </source>
</evidence>
<dbReference type="CDD" id="cd02961">
    <property type="entry name" value="PDI_a_family"/>
    <property type="match status" value="1"/>
</dbReference>
<evidence type="ECO:0000256" key="10">
    <source>
        <dbReference type="RuleBase" id="RU004208"/>
    </source>
</evidence>
<dbReference type="AlphaFoldDB" id="A0AAF3FDG3"/>
<keyword evidence="5" id="KW-0677">Repeat</keyword>
<comment type="similarity">
    <text evidence="2 10">Belongs to the protein disulfide isomerase family.</text>
</comment>
<accession>A0AAF3FDG3</accession>
<dbReference type="GO" id="GO:0005783">
    <property type="term" value="C:endoplasmic reticulum"/>
    <property type="evidence" value="ECO:0007669"/>
    <property type="project" value="TreeGrafter"/>
</dbReference>
<evidence type="ECO:0000256" key="11">
    <source>
        <dbReference type="SAM" id="MobiDB-lite"/>
    </source>
</evidence>
<dbReference type="WBParaSite" id="MBELARI_LOCUS4945">
    <property type="protein sequence ID" value="MBELARI_LOCUS4945"/>
    <property type="gene ID" value="MBELARI_LOCUS4945"/>
</dbReference>
<protein>
    <recommendedName>
        <fullName evidence="3">protein disulfide-isomerase</fullName>
        <ecNumber evidence="3">5.3.4.1</ecNumber>
    </recommendedName>
</protein>
<feature type="region of interest" description="Disordered" evidence="11">
    <location>
        <begin position="260"/>
        <end position="285"/>
    </location>
</feature>
<dbReference type="GO" id="GO:0003756">
    <property type="term" value="F:protein disulfide isomerase activity"/>
    <property type="evidence" value="ECO:0007669"/>
    <property type="project" value="UniProtKB-EC"/>
</dbReference>
<organism evidence="13 14">
    <name type="scientific">Mesorhabditis belari</name>
    <dbReference type="NCBI Taxonomy" id="2138241"/>
    <lineage>
        <taxon>Eukaryota</taxon>
        <taxon>Metazoa</taxon>
        <taxon>Ecdysozoa</taxon>
        <taxon>Nematoda</taxon>
        <taxon>Chromadorea</taxon>
        <taxon>Rhabditida</taxon>
        <taxon>Rhabditina</taxon>
        <taxon>Rhabditomorpha</taxon>
        <taxon>Rhabditoidea</taxon>
        <taxon>Rhabditidae</taxon>
        <taxon>Mesorhabditinae</taxon>
        <taxon>Mesorhabditis</taxon>
    </lineage>
</organism>
<evidence type="ECO:0000256" key="3">
    <source>
        <dbReference type="ARBA" id="ARBA00012723"/>
    </source>
</evidence>
<keyword evidence="8" id="KW-0413">Isomerase</keyword>
<evidence type="ECO:0000256" key="9">
    <source>
        <dbReference type="ARBA" id="ARBA00023284"/>
    </source>
</evidence>
<evidence type="ECO:0000256" key="7">
    <source>
        <dbReference type="ARBA" id="ARBA00023157"/>
    </source>
</evidence>
<reference evidence="14" key="1">
    <citation type="submission" date="2024-02" db="UniProtKB">
        <authorList>
            <consortium name="WormBaseParasite"/>
        </authorList>
    </citation>
    <scope>IDENTIFICATION</scope>
</reference>
<dbReference type="GO" id="GO:0006457">
    <property type="term" value="P:protein folding"/>
    <property type="evidence" value="ECO:0007669"/>
    <property type="project" value="TreeGrafter"/>
</dbReference>
<dbReference type="PANTHER" id="PTHR18929">
    <property type="entry name" value="PROTEIN DISULFIDE ISOMERASE"/>
    <property type="match status" value="1"/>
</dbReference>